<dbReference type="AlphaFoldDB" id="A0A0J6C5J4"/>
<dbReference type="Proteomes" id="UP000053096">
    <property type="component" value="Unassembled WGS sequence"/>
</dbReference>
<organism evidence="5 6">
    <name type="scientific">Bordetella pseudohinzii</name>
    <dbReference type="NCBI Taxonomy" id="1331258"/>
    <lineage>
        <taxon>Bacteria</taxon>
        <taxon>Pseudomonadati</taxon>
        <taxon>Pseudomonadota</taxon>
        <taxon>Betaproteobacteria</taxon>
        <taxon>Burkholderiales</taxon>
        <taxon>Alcaligenaceae</taxon>
        <taxon>Bordetella</taxon>
    </lineage>
</organism>
<evidence type="ECO:0000313" key="6">
    <source>
        <dbReference type="Proteomes" id="UP000053096"/>
    </source>
</evidence>
<protein>
    <submittedName>
        <fullName evidence="5">Aminoalkylphosphonic acid N-acetyltransferase</fullName>
    </submittedName>
    <submittedName>
        <fullName evidence="4">GCN5 family acetyltransferase</fullName>
    </submittedName>
</protein>
<evidence type="ECO:0000256" key="2">
    <source>
        <dbReference type="ARBA" id="ARBA00023315"/>
    </source>
</evidence>
<dbReference type="SUPFAM" id="SSF55729">
    <property type="entry name" value="Acyl-CoA N-acyltransferases (Nat)"/>
    <property type="match status" value="1"/>
</dbReference>
<feature type="domain" description="N-acetyltransferase" evidence="3">
    <location>
        <begin position="5"/>
        <end position="154"/>
    </location>
</feature>
<dbReference type="Pfam" id="PF00583">
    <property type="entry name" value="Acetyltransf_1"/>
    <property type="match status" value="1"/>
</dbReference>
<dbReference type="KEGG" id="bpdz:BBN53_09270"/>
<evidence type="ECO:0000256" key="1">
    <source>
        <dbReference type="ARBA" id="ARBA00022679"/>
    </source>
</evidence>
<keyword evidence="2" id="KW-0012">Acyltransferase</keyword>
<sequence>MSDTLNFRRARAADLPALVALLSDDTLGRGREDPSQPPNPAYARAFEDIERDPNQLLAVAERAGKVIGCMQISFIPGLSRQGAWRGQLESVRVAASERGAGTGRAFFHWAIEQCRQRGCALVQLTTDKQRADAHRFYLALGFHATHEGMKLALH</sequence>
<accession>A0A0J6C5J4</accession>
<gene>
    <name evidence="4" type="ORF">BBN53_09270</name>
    <name evidence="5" type="ORF">ERS370011_03817</name>
</gene>
<evidence type="ECO:0000313" key="5">
    <source>
        <dbReference type="EMBL" id="CUJ11185.1"/>
    </source>
</evidence>
<name>A0A0J6C5J4_9BORD</name>
<keyword evidence="7" id="KW-1185">Reference proteome</keyword>
<evidence type="ECO:0000259" key="3">
    <source>
        <dbReference type="PROSITE" id="PS51186"/>
    </source>
</evidence>
<dbReference type="OrthoDB" id="9789603at2"/>
<dbReference type="PROSITE" id="PS51186">
    <property type="entry name" value="GNAT"/>
    <property type="match status" value="1"/>
</dbReference>
<dbReference type="Proteomes" id="UP000092950">
    <property type="component" value="Chromosome"/>
</dbReference>
<dbReference type="RefSeq" id="WP_043208069.1">
    <property type="nucleotide sequence ID" value="NZ_CAJGUP010000045.1"/>
</dbReference>
<proteinExistence type="predicted"/>
<reference evidence="4 7" key="2">
    <citation type="submission" date="2016-07" db="EMBL/GenBank/DDBJ databases">
        <title>Complete genome sequences of Bordetella pseudohinzii.</title>
        <authorList>
            <person name="Spilker T."/>
            <person name="Darrah R."/>
            <person name="LiPuma J.J."/>
        </authorList>
    </citation>
    <scope>NUCLEOTIDE SEQUENCE [LARGE SCALE GENOMIC DNA]</scope>
    <source>
        <strain evidence="4 7">HI4681</strain>
    </source>
</reference>
<dbReference type="PANTHER" id="PTHR43877">
    <property type="entry name" value="AMINOALKYLPHOSPHONATE N-ACETYLTRANSFERASE-RELATED-RELATED"/>
    <property type="match status" value="1"/>
</dbReference>
<dbReference type="InterPro" id="IPR050832">
    <property type="entry name" value="Bact_Acetyltransf"/>
</dbReference>
<reference evidence="5 6" key="1">
    <citation type="submission" date="2015-09" db="EMBL/GenBank/DDBJ databases">
        <authorList>
            <person name="Jackson K.R."/>
            <person name="Lunt B.L."/>
            <person name="Fisher J.N.B."/>
            <person name="Gardner A.V."/>
            <person name="Bailey M.E."/>
            <person name="Deus L.M."/>
            <person name="Earl A.S."/>
            <person name="Gibby P.D."/>
            <person name="Hartmann K.A."/>
            <person name="Liu J.E."/>
            <person name="Manci A.M."/>
            <person name="Nielsen D.A."/>
            <person name="Solomon M.B."/>
            <person name="Breakwell D.P."/>
            <person name="Burnett S.H."/>
            <person name="Grose J.H."/>
        </authorList>
    </citation>
    <scope>NUCLEOTIDE SEQUENCE [LARGE SCALE GENOMIC DNA]</scope>
    <source>
        <strain evidence="5 6">2789STDY5608636</strain>
    </source>
</reference>
<dbReference type="Gene3D" id="3.40.630.30">
    <property type="match status" value="1"/>
</dbReference>
<dbReference type="CDD" id="cd04301">
    <property type="entry name" value="NAT_SF"/>
    <property type="match status" value="1"/>
</dbReference>
<evidence type="ECO:0000313" key="4">
    <source>
        <dbReference type="EMBL" id="ANY16072.1"/>
    </source>
</evidence>
<dbReference type="InterPro" id="IPR016181">
    <property type="entry name" value="Acyl_CoA_acyltransferase"/>
</dbReference>
<evidence type="ECO:0000313" key="7">
    <source>
        <dbReference type="Proteomes" id="UP000092950"/>
    </source>
</evidence>
<dbReference type="EMBL" id="CP016440">
    <property type="protein sequence ID" value="ANY16072.1"/>
    <property type="molecule type" value="Genomic_DNA"/>
</dbReference>
<dbReference type="PANTHER" id="PTHR43877:SF2">
    <property type="entry name" value="AMINOALKYLPHOSPHONATE N-ACETYLTRANSFERASE-RELATED"/>
    <property type="match status" value="1"/>
</dbReference>
<dbReference type="EMBL" id="CYTV01000015">
    <property type="protein sequence ID" value="CUJ11185.1"/>
    <property type="molecule type" value="Genomic_DNA"/>
</dbReference>
<dbReference type="InterPro" id="IPR000182">
    <property type="entry name" value="GNAT_dom"/>
</dbReference>
<keyword evidence="1 5" id="KW-0808">Transferase</keyword>
<dbReference type="GO" id="GO:0016747">
    <property type="term" value="F:acyltransferase activity, transferring groups other than amino-acyl groups"/>
    <property type="evidence" value="ECO:0007669"/>
    <property type="project" value="InterPro"/>
</dbReference>
<accession>A0A0M7HNR8</accession>